<dbReference type="SUPFAM" id="SSF53901">
    <property type="entry name" value="Thiolase-like"/>
    <property type="match status" value="1"/>
</dbReference>
<organism evidence="6">
    <name type="scientific">marine sediment metagenome</name>
    <dbReference type="NCBI Taxonomy" id="412755"/>
    <lineage>
        <taxon>unclassified sequences</taxon>
        <taxon>metagenomes</taxon>
        <taxon>ecological metagenomes</taxon>
    </lineage>
</organism>
<comment type="caution">
    <text evidence="6">The sequence shown here is derived from an EMBL/GenBank/DDBJ whole genome shotgun (WGS) entry which is preliminary data.</text>
</comment>
<evidence type="ECO:0000256" key="1">
    <source>
        <dbReference type="ARBA" id="ARBA00010982"/>
    </source>
</evidence>
<accession>A0A0F9MM23</accession>
<evidence type="ECO:0000256" key="2">
    <source>
        <dbReference type="ARBA" id="ARBA00022679"/>
    </source>
</evidence>
<reference evidence="6" key="1">
    <citation type="journal article" date="2015" name="Nature">
        <title>Complex archaea that bridge the gap between prokaryotes and eukaryotes.</title>
        <authorList>
            <person name="Spang A."/>
            <person name="Saw J.H."/>
            <person name="Jorgensen S.L."/>
            <person name="Zaremba-Niedzwiedzka K."/>
            <person name="Martijn J."/>
            <person name="Lind A.E."/>
            <person name="van Eijk R."/>
            <person name="Schleper C."/>
            <person name="Guy L."/>
            <person name="Ettema T.J."/>
        </authorList>
    </citation>
    <scope>NUCLEOTIDE SEQUENCE</scope>
</reference>
<dbReference type="GO" id="GO:0016747">
    <property type="term" value="F:acyltransferase activity, transferring groups other than amino-acyl groups"/>
    <property type="evidence" value="ECO:0007669"/>
    <property type="project" value="InterPro"/>
</dbReference>
<dbReference type="InterPro" id="IPR020613">
    <property type="entry name" value="Thiolase_CS"/>
</dbReference>
<proteinExistence type="inferred from homology"/>
<evidence type="ECO:0008006" key="7">
    <source>
        <dbReference type="Google" id="ProtNLM"/>
    </source>
</evidence>
<name>A0A0F9MM23_9ZZZZ</name>
<dbReference type="PROSITE" id="PS00737">
    <property type="entry name" value="THIOLASE_2"/>
    <property type="match status" value="1"/>
</dbReference>
<gene>
    <name evidence="6" type="ORF">LCGC14_1365580</name>
</gene>
<dbReference type="InterPro" id="IPR016039">
    <property type="entry name" value="Thiolase-like"/>
</dbReference>
<dbReference type="AlphaFoldDB" id="A0A0F9MM23"/>
<dbReference type="EMBL" id="LAZR01008577">
    <property type="protein sequence ID" value="KKM77880.1"/>
    <property type="molecule type" value="Genomic_DNA"/>
</dbReference>
<dbReference type="CDD" id="cd00751">
    <property type="entry name" value="thiolase"/>
    <property type="match status" value="1"/>
</dbReference>
<comment type="similarity">
    <text evidence="1">Belongs to the thiolase-like superfamily. Thiolase family.</text>
</comment>
<sequence length="448" mass="49634">MTEPISMYEKYFKDPKREPVLVDYVRTPIGKRKGTIMRHRGDDLVVHCYRTIMERNDFDPGIIGDSIVSCNSQIGECALDIGRTSALAAHLPVSVPGFSINRQCASGAQAVISAWQAIASGINDCVICGGVEVQNKYPIMSDMYIFDKEQNKQIMIAPNKKMGSHPEIIQKSEEYNSKFSDQFTSAHSIGQVWMKKYNKTLADFRNEVDSLSLHSHTKACSTWDERGREIEPIWCPKLDKNGRPMLDEKNNITEDPSLSVLTERDEAPRPETTMEKLASLRTLAGRKSTAFLTAGNSCPTSDGAAAQLWMTRELAEEYGLKVRATVINFAAIGSDPVLQLTGPIEAMPLALDRANMSFDDMSFIEINEAFSSVIYACCYDLDLDWKDERFNPWGGAIALGHPTGATGCRLIGTNVHQLEQSGKEYAISSMCVGLGMALATIVRNEHPK</sequence>
<keyword evidence="3" id="KW-0012">Acyltransferase</keyword>
<dbReference type="Gene3D" id="3.40.47.10">
    <property type="match status" value="1"/>
</dbReference>
<feature type="domain" description="Thiolase C-terminal" evidence="5">
    <location>
        <begin position="321"/>
        <end position="443"/>
    </location>
</feature>
<dbReference type="InterPro" id="IPR002155">
    <property type="entry name" value="Thiolase"/>
</dbReference>
<dbReference type="NCBIfam" id="TIGR01930">
    <property type="entry name" value="AcCoA-C-Actrans"/>
    <property type="match status" value="1"/>
</dbReference>
<evidence type="ECO:0000259" key="5">
    <source>
        <dbReference type="Pfam" id="PF02803"/>
    </source>
</evidence>
<protein>
    <recommendedName>
        <fullName evidence="7">Thiolase family protein</fullName>
    </recommendedName>
</protein>
<evidence type="ECO:0000313" key="6">
    <source>
        <dbReference type="EMBL" id="KKM77880.1"/>
    </source>
</evidence>
<dbReference type="PROSITE" id="PS00099">
    <property type="entry name" value="THIOLASE_3"/>
    <property type="match status" value="1"/>
</dbReference>
<dbReference type="PIRSF" id="PIRSF000429">
    <property type="entry name" value="Ac-CoA_Ac_transf"/>
    <property type="match status" value="1"/>
</dbReference>
<dbReference type="PANTHER" id="PTHR43365:SF1">
    <property type="entry name" value="ACETYL-COA C-ACYLTRANSFERASE"/>
    <property type="match status" value="1"/>
</dbReference>
<feature type="domain" description="Thiolase N-terminal" evidence="4">
    <location>
        <begin position="20"/>
        <end position="312"/>
    </location>
</feature>
<dbReference type="InterPro" id="IPR020617">
    <property type="entry name" value="Thiolase_C"/>
</dbReference>
<keyword evidence="2" id="KW-0808">Transferase</keyword>
<dbReference type="Pfam" id="PF00108">
    <property type="entry name" value="Thiolase_N"/>
    <property type="match status" value="1"/>
</dbReference>
<evidence type="ECO:0000256" key="3">
    <source>
        <dbReference type="ARBA" id="ARBA00023315"/>
    </source>
</evidence>
<evidence type="ECO:0000259" key="4">
    <source>
        <dbReference type="Pfam" id="PF00108"/>
    </source>
</evidence>
<dbReference type="PANTHER" id="PTHR43365">
    <property type="entry name" value="BLR7806 PROTEIN"/>
    <property type="match status" value="1"/>
</dbReference>
<dbReference type="InterPro" id="IPR020616">
    <property type="entry name" value="Thiolase_N"/>
</dbReference>
<dbReference type="Pfam" id="PF02803">
    <property type="entry name" value="Thiolase_C"/>
    <property type="match status" value="1"/>
</dbReference>
<dbReference type="InterPro" id="IPR020610">
    <property type="entry name" value="Thiolase_AS"/>
</dbReference>